<dbReference type="SUPFAM" id="SSF63992">
    <property type="entry name" value="Dipeptide transport protein"/>
    <property type="match status" value="1"/>
</dbReference>
<dbReference type="GeneID" id="75180502"/>
<dbReference type="EMBL" id="RCIY01000044">
    <property type="protein sequence ID" value="TGG85411.1"/>
    <property type="molecule type" value="Genomic_DNA"/>
</dbReference>
<proteinExistence type="predicted"/>
<accession>A0A6C1CBK2</accession>
<dbReference type="InterPro" id="IPR027476">
    <property type="entry name" value="DppA_N"/>
</dbReference>
<dbReference type="Pfam" id="PF04951">
    <property type="entry name" value="Peptidase_M55"/>
    <property type="match status" value="1"/>
</dbReference>
<comment type="caution">
    <text evidence="1">The sequence shown here is derived from an EMBL/GenBank/DDBJ whole genome shotgun (WGS) entry which is preliminary data.</text>
</comment>
<dbReference type="InterPro" id="IPR007035">
    <property type="entry name" value="Peptidase_M55"/>
</dbReference>
<gene>
    <name evidence="1" type="ORF">D8771_09465</name>
</gene>
<dbReference type="AlphaFoldDB" id="A0A6C1CBK2"/>
<protein>
    <submittedName>
        <fullName evidence="1">Peptide ABC transporter substrate-binding protein</fullName>
    </submittedName>
</protein>
<dbReference type="Gene3D" id="3.40.50.10780">
    <property type="entry name" value="Dipeptide transport protein"/>
    <property type="match status" value="1"/>
</dbReference>
<dbReference type="CDD" id="cd08663">
    <property type="entry name" value="DAP_dppA_1"/>
    <property type="match status" value="1"/>
</dbReference>
<evidence type="ECO:0000313" key="1">
    <source>
        <dbReference type="EMBL" id="TGG85411.1"/>
    </source>
</evidence>
<name>A0A6C1CBK2_9ACTN</name>
<organism evidence="1 2">
    <name type="scientific">Streptomyces albus</name>
    <dbReference type="NCBI Taxonomy" id="1888"/>
    <lineage>
        <taxon>Bacteria</taxon>
        <taxon>Bacillati</taxon>
        <taxon>Actinomycetota</taxon>
        <taxon>Actinomycetes</taxon>
        <taxon>Kitasatosporales</taxon>
        <taxon>Streptomycetaceae</taxon>
        <taxon>Streptomyces</taxon>
    </lineage>
</organism>
<dbReference type="Gene3D" id="3.30.1360.130">
    <property type="entry name" value="Dipeptide transport protein"/>
    <property type="match status" value="1"/>
</dbReference>
<dbReference type="Proteomes" id="UP000298111">
    <property type="component" value="Unassembled WGS sequence"/>
</dbReference>
<dbReference type="PIRSF" id="PIRSF015853">
    <property type="entry name" value="Pep_DppA"/>
    <property type="match status" value="1"/>
</dbReference>
<dbReference type="InterPro" id="IPR036177">
    <property type="entry name" value="Peptidase_M55_sf"/>
</dbReference>
<dbReference type="RefSeq" id="WP_030405880.1">
    <property type="nucleotide sequence ID" value="NZ_BBQG01000046.1"/>
</dbReference>
<evidence type="ECO:0000313" key="2">
    <source>
        <dbReference type="Proteomes" id="UP000298111"/>
    </source>
</evidence>
<sequence>MKILISADMEGATGVTWPADVLPGTPQWERCRSMFTSDVDAAVRGFFEAGADEVLINEAHWTMRNLLLEQLDERAEMLTGRHKSLSMIEGVQHGDVDAIAYIGYHAGAGSEGVLAHTFLANSLTGVWADGVRASEGYLNTLVTTEYGVPVVLVTGDDRAVEDAKGYAPEAVTVAVKDYVSRYAAVCRPPARTAAEIRDAARRSVPLAGRRTPPEPEPHTIEIEFDAEHLVGAATVVPGVERSGERRVTFTSPSAYEAIRCFKAVTTVVSSAVEEQYG</sequence>
<reference evidence="1 2" key="1">
    <citation type="submission" date="2018-10" db="EMBL/GenBank/DDBJ databases">
        <title>Isolation of pseudouridimycin from Streptomyces albus DSM 40763.</title>
        <authorList>
            <person name="Rosenqvist P."/>
            <person name="Metsae-Ketelae M."/>
            <person name="Virta P."/>
        </authorList>
    </citation>
    <scope>NUCLEOTIDE SEQUENCE [LARGE SCALE GENOMIC DNA]</scope>
    <source>
        <strain evidence="1 2">DSM 40763</strain>
    </source>
</reference>